<comment type="caution">
    <text evidence="2">The sequence shown here is derived from an EMBL/GenBank/DDBJ whole genome shotgun (WGS) entry which is preliminary data.</text>
</comment>
<evidence type="ECO:0000313" key="3">
    <source>
        <dbReference type="Proteomes" id="UP000748756"/>
    </source>
</evidence>
<dbReference type="SUPFAM" id="SSF52047">
    <property type="entry name" value="RNI-like"/>
    <property type="match status" value="1"/>
</dbReference>
<accession>A0A9P5S6Z9</accession>
<gene>
    <name evidence="2" type="ORF">BG015_012082</name>
</gene>
<dbReference type="SUPFAM" id="SSF81383">
    <property type="entry name" value="F-box domain"/>
    <property type="match status" value="1"/>
</dbReference>
<dbReference type="AlphaFoldDB" id="A0A9P5S6Z9"/>
<evidence type="ECO:0000313" key="2">
    <source>
        <dbReference type="EMBL" id="KAF9154757.1"/>
    </source>
</evidence>
<dbReference type="InterPro" id="IPR032675">
    <property type="entry name" value="LRR_dom_sf"/>
</dbReference>
<protein>
    <recommendedName>
        <fullName evidence="4">F-box domain-containing protein</fullName>
    </recommendedName>
</protein>
<dbReference type="InterPro" id="IPR036047">
    <property type="entry name" value="F-box-like_dom_sf"/>
</dbReference>
<reference evidence="2" key="1">
    <citation type="journal article" date="2020" name="Fungal Divers.">
        <title>Resolving the Mortierellaceae phylogeny through synthesis of multi-gene phylogenetics and phylogenomics.</title>
        <authorList>
            <person name="Vandepol N."/>
            <person name="Liber J."/>
            <person name="Desiro A."/>
            <person name="Na H."/>
            <person name="Kennedy M."/>
            <person name="Barry K."/>
            <person name="Grigoriev I.V."/>
            <person name="Miller A.N."/>
            <person name="O'Donnell K."/>
            <person name="Stajich J.E."/>
            <person name="Bonito G."/>
        </authorList>
    </citation>
    <scope>NUCLEOTIDE SEQUENCE</scope>
    <source>
        <strain evidence="2">NRRL 6426</strain>
    </source>
</reference>
<dbReference type="Proteomes" id="UP000748756">
    <property type="component" value="Unassembled WGS sequence"/>
</dbReference>
<proteinExistence type="predicted"/>
<feature type="compositionally biased region" description="Basic and acidic residues" evidence="1">
    <location>
        <begin position="668"/>
        <end position="682"/>
    </location>
</feature>
<sequence>MTLPGQGHPPIIRTRLSPLELPHIVEAIFSYLSQFTLRHCVRLVCKQWRAFAAPLIDPIDNGDVWSDDLSEKSLQGVMARLERKTILRVQLRLATSDAWVASNWAILLDTIQTLRTKSLMRIQTLHLAGSLFPESRFYPLLPLLSDTLTEIRMERIIHVDTHIGTILALCPRLRTFHISCSNSTCKIVHNTTPPWTGTPESVTGLGQLHLEDLKIKHMHIEQVVLETIITRSPHLRTIRLIELTGENFLSADGLPDRESLIQLVADSCPRLEIFHFSANKECLTEDAWIGMTVRGINTVVTSRSSRNHTVLVSVQLQYQPTDDPHGLWQEPNNSDNNNDRPRYALSLSAQDIHPGTSTLLQPIVNNLTRLEILSTTEPLYQSPVTALSHVLHEYLCNSPLLVHLVAPGVFYRSEYMELRGEVGSDGLYQPKHWDSTTSHPPTGVRRTEKRVWACRRLQTLHIFFGSTPQEEASAANSRTLFGYITRVCPDLQELVIRKTALHVELEGGMCLLTRLHKLQRLTVASLMHATRFGIQDIEWMAKTNAVELAPKESALMRRSKRLSHLLRQMIPKRLASGPKLDVVGMQHMHQLYLKSKDVSQALTVADMEGVGSDADLDAWRCCGQRYTNLPSSFPSSSSSLVSSLVVRGEGSPATTAVEPETEEDEEEQREKRKEHQGRQQKQEGEMICWPSLEFFGLTFLKHRIKSPTRSRHSLPATEKAILTMMARIRPEVEIRLDQGLFNELFSMS</sequence>
<dbReference type="Gene3D" id="3.80.10.10">
    <property type="entry name" value="Ribonuclease Inhibitor"/>
    <property type="match status" value="1"/>
</dbReference>
<organism evidence="2 3">
    <name type="scientific">Linnemannia schmuckeri</name>
    <dbReference type="NCBI Taxonomy" id="64567"/>
    <lineage>
        <taxon>Eukaryota</taxon>
        <taxon>Fungi</taxon>
        <taxon>Fungi incertae sedis</taxon>
        <taxon>Mucoromycota</taxon>
        <taxon>Mortierellomycotina</taxon>
        <taxon>Mortierellomycetes</taxon>
        <taxon>Mortierellales</taxon>
        <taxon>Mortierellaceae</taxon>
        <taxon>Linnemannia</taxon>
    </lineage>
</organism>
<evidence type="ECO:0000256" key="1">
    <source>
        <dbReference type="SAM" id="MobiDB-lite"/>
    </source>
</evidence>
<evidence type="ECO:0008006" key="4">
    <source>
        <dbReference type="Google" id="ProtNLM"/>
    </source>
</evidence>
<name>A0A9P5S6Z9_9FUNG</name>
<feature type="region of interest" description="Disordered" evidence="1">
    <location>
        <begin position="644"/>
        <end position="682"/>
    </location>
</feature>
<dbReference type="OrthoDB" id="5537330at2759"/>
<keyword evidence="3" id="KW-1185">Reference proteome</keyword>
<dbReference type="EMBL" id="JAAAUQ010000099">
    <property type="protein sequence ID" value="KAF9154757.1"/>
    <property type="molecule type" value="Genomic_DNA"/>
</dbReference>